<evidence type="ECO:0000256" key="2">
    <source>
        <dbReference type="SAM" id="Phobius"/>
    </source>
</evidence>
<keyword evidence="2" id="KW-0472">Membrane</keyword>
<evidence type="ECO:0000256" key="1">
    <source>
        <dbReference type="SAM" id="MobiDB-lite"/>
    </source>
</evidence>
<dbReference type="Proteomes" id="UP000324233">
    <property type="component" value="Chromosome"/>
</dbReference>
<accession>A0A5B9W9Q6</accession>
<keyword evidence="2" id="KW-0812">Transmembrane</keyword>
<keyword evidence="2" id="KW-1133">Transmembrane helix</keyword>
<feature type="compositionally biased region" description="Acidic residues" evidence="1">
    <location>
        <begin position="168"/>
        <end position="179"/>
    </location>
</feature>
<dbReference type="RefSeq" id="WP_148596939.1">
    <property type="nucleotide sequence ID" value="NZ_CP042997.1"/>
</dbReference>
<evidence type="ECO:0000313" key="4">
    <source>
        <dbReference type="Proteomes" id="UP000324233"/>
    </source>
</evidence>
<dbReference type="OrthoDB" id="286681at2"/>
<dbReference type="EMBL" id="CP042997">
    <property type="protein sequence ID" value="QEH37368.1"/>
    <property type="molecule type" value="Genomic_DNA"/>
</dbReference>
<dbReference type="AlphaFoldDB" id="A0A5B9W9Q6"/>
<protein>
    <recommendedName>
        <fullName evidence="5">DUF2007 domain-containing protein</fullName>
    </recommendedName>
</protein>
<feature type="region of interest" description="Disordered" evidence="1">
    <location>
        <begin position="1"/>
        <end position="37"/>
    </location>
</feature>
<gene>
    <name evidence="3" type="ORF">OJF2_59580</name>
</gene>
<keyword evidence="4" id="KW-1185">Reference proteome</keyword>
<name>A0A5B9W9Q6_9BACT</name>
<sequence>MKSMEGDPAAVRPSSDRPTFCARCKKSATPSPSGTACPECGDALRPRGYCQVCEDYRLLPVGATCPKHEIELDGEGPPREHPAVAGGPSTWVTVMTLADAVGVAPARIRLEAEGIPTLVEGERMGSRSMYQVATGGIRLKVPEPLAAEARVILSQTWRATAAELGIDEIDGEEKDDVDDHDERPREIPAEELPAEAAPVRNALFLFLAGGVPCLLLLIYLAVHDWL</sequence>
<feature type="region of interest" description="Disordered" evidence="1">
    <location>
        <begin position="168"/>
        <end position="191"/>
    </location>
</feature>
<feature type="transmembrane region" description="Helical" evidence="2">
    <location>
        <begin position="202"/>
        <end position="222"/>
    </location>
</feature>
<proteinExistence type="predicted"/>
<dbReference type="KEGG" id="agv:OJF2_59580"/>
<organism evidence="3 4">
    <name type="scientific">Aquisphaera giovannonii</name>
    <dbReference type="NCBI Taxonomy" id="406548"/>
    <lineage>
        <taxon>Bacteria</taxon>
        <taxon>Pseudomonadati</taxon>
        <taxon>Planctomycetota</taxon>
        <taxon>Planctomycetia</taxon>
        <taxon>Isosphaerales</taxon>
        <taxon>Isosphaeraceae</taxon>
        <taxon>Aquisphaera</taxon>
    </lineage>
</organism>
<evidence type="ECO:0000313" key="3">
    <source>
        <dbReference type="EMBL" id="QEH37368.1"/>
    </source>
</evidence>
<evidence type="ECO:0008006" key="5">
    <source>
        <dbReference type="Google" id="ProtNLM"/>
    </source>
</evidence>
<reference evidence="3 4" key="1">
    <citation type="submission" date="2019-08" db="EMBL/GenBank/DDBJ databases">
        <title>Deep-cultivation of Planctomycetes and their phenomic and genomic characterization uncovers novel biology.</title>
        <authorList>
            <person name="Wiegand S."/>
            <person name="Jogler M."/>
            <person name="Boedeker C."/>
            <person name="Pinto D."/>
            <person name="Vollmers J."/>
            <person name="Rivas-Marin E."/>
            <person name="Kohn T."/>
            <person name="Peeters S.H."/>
            <person name="Heuer A."/>
            <person name="Rast P."/>
            <person name="Oberbeckmann S."/>
            <person name="Bunk B."/>
            <person name="Jeske O."/>
            <person name="Meyerdierks A."/>
            <person name="Storesund J.E."/>
            <person name="Kallscheuer N."/>
            <person name="Luecker S."/>
            <person name="Lage O.M."/>
            <person name="Pohl T."/>
            <person name="Merkel B.J."/>
            <person name="Hornburger P."/>
            <person name="Mueller R.-W."/>
            <person name="Bruemmer F."/>
            <person name="Labrenz M."/>
            <person name="Spormann A.M."/>
            <person name="Op den Camp H."/>
            <person name="Overmann J."/>
            <person name="Amann R."/>
            <person name="Jetten M.S.M."/>
            <person name="Mascher T."/>
            <person name="Medema M.H."/>
            <person name="Devos D.P."/>
            <person name="Kaster A.-K."/>
            <person name="Ovreas L."/>
            <person name="Rohde M."/>
            <person name="Galperin M.Y."/>
            <person name="Jogler C."/>
        </authorList>
    </citation>
    <scope>NUCLEOTIDE SEQUENCE [LARGE SCALE GENOMIC DNA]</scope>
    <source>
        <strain evidence="3 4">OJF2</strain>
    </source>
</reference>